<keyword evidence="1" id="KW-1133">Transmembrane helix</keyword>
<dbReference type="Proteomes" id="UP000003598">
    <property type="component" value="Unassembled WGS sequence"/>
</dbReference>
<evidence type="ECO:0000256" key="1">
    <source>
        <dbReference type="SAM" id="Phobius"/>
    </source>
</evidence>
<keyword evidence="1" id="KW-0472">Membrane</keyword>
<name>G5SVM2_9BACT</name>
<accession>G5SVM2</accession>
<sequence>MTIEEKIRERQINLNNNWPKITDVETEAMNYVRERLADKGLKQILSTVKMDKTTAFTALASDKQLAKIFSSFLDVYDSLPYHPDLAFDAAWRSLEYSIRVYADRAWRYKEDKPLHDIFPKISSEVVESLINKEADLKDAFEYLVSNTSISAARYTIVRLFYAKQLSEAPQIKFVRERVEKVLPKDMLEAIEKVYMDGEGRMNARNVKDVARRLIRLLNGQDIQIGDTSYKPIPLCDRIELLISGILYTSRCERFHGDIYSPLKSSKTTLLTYYEYYFLALASMLFFWVAFYKLIERNGNDQCVKFSNLKESVITTIDRMNDILSNK</sequence>
<dbReference type="RefSeq" id="WP_008622589.1">
    <property type="nucleotide sequence ID" value="NZ_JH376628.1"/>
</dbReference>
<feature type="transmembrane region" description="Helical" evidence="1">
    <location>
        <begin position="275"/>
        <end position="294"/>
    </location>
</feature>
<protein>
    <submittedName>
        <fullName evidence="2">Uncharacterized protein</fullName>
    </submittedName>
</protein>
<dbReference type="PATRIC" id="fig|762968.3.peg.3031"/>
<keyword evidence="3" id="KW-1185">Reference proteome</keyword>
<evidence type="ECO:0000313" key="2">
    <source>
        <dbReference type="EMBL" id="EHG98677.1"/>
    </source>
</evidence>
<dbReference type="AlphaFoldDB" id="G5SVM2"/>
<comment type="caution">
    <text evidence="2">The sequence shown here is derived from an EMBL/GenBank/DDBJ whole genome shotgun (WGS) entry which is preliminary data.</text>
</comment>
<dbReference type="STRING" id="762968.HMPREF9441_03439"/>
<dbReference type="EMBL" id="AFFY01000058">
    <property type="protein sequence ID" value="EHG98677.1"/>
    <property type="molecule type" value="Genomic_DNA"/>
</dbReference>
<evidence type="ECO:0000313" key="3">
    <source>
        <dbReference type="Proteomes" id="UP000003598"/>
    </source>
</evidence>
<gene>
    <name evidence="2" type="ORF">HMPREF9441_03439</name>
</gene>
<dbReference type="HOGENOM" id="CLU_929480_0_0_10"/>
<dbReference type="OrthoDB" id="5186531at2"/>
<proteinExistence type="predicted"/>
<organism evidence="2 3">
    <name type="scientific">Paraprevotella clara YIT 11840</name>
    <dbReference type="NCBI Taxonomy" id="762968"/>
    <lineage>
        <taxon>Bacteria</taxon>
        <taxon>Pseudomonadati</taxon>
        <taxon>Bacteroidota</taxon>
        <taxon>Bacteroidia</taxon>
        <taxon>Bacteroidales</taxon>
        <taxon>Prevotellaceae</taxon>
        <taxon>Paraprevotella</taxon>
    </lineage>
</organism>
<dbReference type="eggNOG" id="ENOG502ZHN8">
    <property type="taxonomic scope" value="Bacteria"/>
</dbReference>
<reference evidence="2 3" key="1">
    <citation type="submission" date="2011-03" db="EMBL/GenBank/DDBJ databases">
        <authorList>
            <person name="Weinstock G."/>
            <person name="Sodergren E."/>
            <person name="Clifton S."/>
            <person name="Fulton L."/>
            <person name="Fulton B."/>
            <person name="Courtney L."/>
            <person name="Fronick C."/>
            <person name="Harrison M."/>
            <person name="Strong C."/>
            <person name="Farmer C."/>
            <person name="Delahaunty K."/>
            <person name="Markovic C."/>
            <person name="Hall O."/>
            <person name="Minx P."/>
            <person name="Tomlinson C."/>
            <person name="Mitreva M."/>
            <person name="Hou S."/>
            <person name="Chen J."/>
            <person name="Wollam A."/>
            <person name="Pepin K.H."/>
            <person name="Johnson M."/>
            <person name="Bhonagiri V."/>
            <person name="Zhang X."/>
            <person name="Suruliraj S."/>
            <person name="Warren W."/>
            <person name="Chinwalla A."/>
            <person name="Mardis E.R."/>
            <person name="Wilson R.K."/>
        </authorList>
    </citation>
    <scope>NUCLEOTIDE SEQUENCE [LARGE SCALE GENOMIC DNA]</scope>
    <source>
        <strain evidence="2 3">YIT 11840</strain>
    </source>
</reference>
<dbReference type="GeneID" id="93558653"/>
<keyword evidence="1" id="KW-0812">Transmembrane</keyword>